<evidence type="ECO:0000313" key="3">
    <source>
        <dbReference type="Proteomes" id="UP000767291"/>
    </source>
</evidence>
<evidence type="ECO:0000259" key="1">
    <source>
        <dbReference type="Pfam" id="PF09851"/>
    </source>
</evidence>
<protein>
    <submittedName>
        <fullName evidence="2">Membrane protein</fullName>
    </submittedName>
</protein>
<feature type="domain" description="SHOCT" evidence="1">
    <location>
        <begin position="26"/>
        <end position="52"/>
    </location>
</feature>
<sequence>MDLTLALIGISGGILGYAANREDEKELAHLKELLDMGEITEDEFNTKKKELLNI</sequence>
<comment type="caution">
    <text evidence="2">The sequence shown here is derived from an EMBL/GenBank/DDBJ whole genome shotgun (WGS) entry which is preliminary data.</text>
</comment>
<dbReference type="Proteomes" id="UP000767291">
    <property type="component" value="Unassembled WGS sequence"/>
</dbReference>
<gene>
    <name evidence="2" type="ORF">J2Z43_001847</name>
</gene>
<name>A0ABS4EBY0_9FIRM</name>
<evidence type="ECO:0000313" key="2">
    <source>
        <dbReference type="EMBL" id="MBP1855452.1"/>
    </source>
</evidence>
<keyword evidence="3" id="KW-1185">Reference proteome</keyword>
<accession>A0ABS4EBY0</accession>
<reference evidence="2 3" key="1">
    <citation type="submission" date="2021-03" db="EMBL/GenBank/DDBJ databases">
        <title>Genomic Encyclopedia of Type Strains, Phase IV (KMG-IV): sequencing the most valuable type-strain genomes for metagenomic binning, comparative biology and taxonomic classification.</title>
        <authorList>
            <person name="Goeker M."/>
        </authorList>
    </citation>
    <scope>NUCLEOTIDE SEQUENCE [LARGE SCALE GENOMIC DNA]</scope>
    <source>
        <strain evidence="2 3">DSM 1289</strain>
    </source>
</reference>
<organism evidence="2 3">
    <name type="scientific">Metaclostridioides mangenotii</name>
    <dbReference type="NCBI Taxonomy" id="1540"/>
    <lineage>
        <taxon>Bacteria</taxon>
        <taxon>Bacillati</taxon>
        <taxon>Bacillota</taxon>
        <taxon>Clostridia</taxon>
        <taxon>Peptostreptococcales</taxon>
        <taxon>Peptostreptococcaceae</taxon>
        <taxon>Metaclostridioides</taxon>
    </lineage>
</organism>
<dbReference type="InterPro" id="IPR018649">
    <property type="entry name" value="SHOCT"/>
</dbReference>
<dbReference type="EMBL" id="JAGGJX010000003">
    <property type="protein sequence ID" value="MBP1855452.1"/>
    <property type="molecule type" value="Genomic_DNA"/>
</dbReference>
<dbReference type="Pfam" id="PF09851">
    <property type="entry name" value="SHOCT"/>
    <property type="match status" value="1"/>
</dbReference>
<dbReference type="RefSeq" id="WP_209456884.1">
    <property type="nucleotide sequence ID" value="NZ_BAAACS010000011.1"/>
</dbReference>
<proteinExistence type="predicted"/>